<dbReference type="AlphaFoldDB" id="A0A9D2M6S9"/>
<protein>
    <submittedName>
        <fullName evidence="3">Uncharacterized protein</fullName>
    </submittedName>
</protein>
<feature type="chain" id="PRO_5038650551" evidence="2">
    <location>
        <begin position="33"/>
        <end position="210"/>
    </location>
</feature>
<proteinExistence type="predicted"/>
<reference evidence="3" key="1">
    <citation type="journal article" date="2021" name="PeerJ">
        <title>Extensive microbial diversity within the chicken gut microbiome revealed by metagenomics and culture.</title>
        <authorList>
            <person name="Gilroy R."/>
            <person name="Ravi A."/>
            <person name="Getino M."/>
            <person name="Pursley I."/>
            <person name="Horton D.L."/>
            <person name="Alikhan N.F."/>
            <person name="Baker D."/>
            <person name="Gharbi K."/>
            <person name="Hall N."/>
            <person name="Watson M."/>
            <person name="Adriaenssens E.M."/>
            <person name="Foster-Nyarko E."/>
            <person name="Jarju S."/>
            <person name="Secka A."/>
            <person name="Antonio M."/>
            <person name="Oren A."/>
            <person name="Chaudhuri R.R."/>
            <person name="La Ragione R."/>
            <person name="Hildebrand F."/>
            <person name="Pallen M.J."/>
        </authorList>
    </citation>
    <scope>NUCLEOTIDE SEQUENCE</scope>
    <source>
        <strain evidence="3">ChiBcec8-13705</strain>
    </source>
</reference>
<dbReference type="EMBL" id="DWYG01000084">
    <property type="protein sequence ID" value="HJB41923.1"/>
    <property type="molecule type" value="Genomic_DNA"/>
</dbReference>
<keyword evidence="2" id="KW-0732">Signal</keyword>
<evidence type="ECO:0000256" key="2">
    <source>
        <dbReference type="SAM" id="SignalP"/>
    </source>
</evidence>
<organism evidence="3 4">
    <name type="scientific">Candidatus Gemmiger avicola</name>
    <dbReference type="NCBI Taxonomy" id="2838605"/>
    <lineage>
        <taxon>Bacteria</taxon>
        <taxon>Bacillati</taxon>
        <taxon>Bacillota</taxon>
        <taxon>Clostridia</taxon>
        <taxon>Eubacteriales</taxon>
        <taxon>Gemmiger</taxon>
    </lineage>
</organism>
<feature type="non-terminal residue" evidence="3">
    <location>
        <position position="210"/>
    </location>
</feature>
<evidence type="ECO:0000313" key="3">
    <source>
        <dbReference type="EMBL" id="HJB41923.1"/>
    </source>
</evidence>
<feature type="region of interest" description="Disordered" evidence="1">
    <location>
        <begin position="44"/>
        <end position="94"/>
    </location>
</feature>
<gene>
    <name evidence="3" type="ORF">H9945_05425</name>
</gene>
<name>A0A9D2M6S9_9FIRM</name>
<feature type="signal peptide" evidence="2">
    <location>
        <begin position="1"/>
        <end position="32"/>
    </location>
</feature>
<accession>A0A9D2M6S9</accession>
<comment type="caution">
    <text evidence="3">The sequence shown here is derived from an EMBL/GenBank/DDBJ whole genome shotgun (WGS) entry which is preliminary data.</text>
</comment>
<dbReference type="Proteomes" id="UP000886803">
    <property type="component" value="Unassembled WGS sequence"/>
</dbReference>
<reference evidence="3" key="2">
    <citation type="submission" date="2021-04" db="EMBL/GenBank/DDBJ databases">
        <authorList>
            <person name="Gilroy R."/>
        </authorList>
    </citation>
    <scope>NUCLEOTIDE SEQUENCE</scope>
    <source>
        <strain evidence="3">ChiBcec8-13705</strain>
    </source>
</reference>
<evidence type="ECO:0000256" key="1">
    <source>
        <dbReference type="SAM" id="MobiDB-lite"/>
    </source>
</evidence>
<evidence type="ECO:0000313" key="4">
    <source>
        <dbReference type="Proteomes" id="UP000886803"/>
    </source>
</evidence>
<sequence length="210" mass="21046">MNCKIKRKSWRRLAASLLAGLCLLTGSGAALAAQAAGEAATETAISETAQTSPGGAAAATPETAQTAPGSEAAATPESAATPAGESTTSTPESAATAARFSFTALDSDYQAPASGNIDESLFGIDADEARMSAGEAVPVLLQVVDPAPDSTVTVTLSDGAVFTDSEMAADDGGTYTRNFTSGEQASAWMLYVRGDGDFTAEATYAGLDGE</sequence>